<dbReference type="Proteomes" id="UP000251956">
    <property type="component" value="Unassembled WGS sequence"/>
</dbReference>
<dbReference type="InterPro" id="IPR000792">
    <property type="entry name" value="Tscrpt_reg_LuxR_C"/>
</dbReference>
<dbReference type="InterPro" id="IPR005143">
    <property type="entry name" value="TF_LuxR_autoind-bd_dom"/>
</dbReference>
<dbReference type="PANTHER" id="PTHR44688:SF16">
    <property type="entry name" value="DNA-BINDING TRANSCRIPTIONAL ACTIVATOR DEVR_DOSR"/>
    <property type="match status" value="1"/>
</dbReference>
<accession>A0A330GK30</accession>
<dbReference type="AlphaFoldDB" id="A0A330GK30"/>
<feature type="domain" description="HTH luxR-type" evidence="4">
    <location>
        <begin position="176"/>
        <end position="241"/>
    </location>
</feature>
<evidence type="ECO:0000313" key="6">
    <source>
        <dbReference type="Proteomes" id="UP000251956"/>
    </source>
</evidence>
<keyword evidence="2" id="KW-0238">DNA-binding</keyword>
<dbReference type="SMART" id="SM00421">
    <property type="entry name" value="HTH_LUXR"/>
    <property type="match status" value="1"/>
</dbReference>
<evidence type="ECO:0000259" key="4">
    <source>
        <dbReference type="PROSITE" id="PS50043"/>
    </source>
</evidence>
<evidence type="ECO:0000256" key="3">
    <source>
        <dbReference type="ARBA" id="ARBA00023163"/>
    </source>
</evidence>
<dbReference type="PROSITE" id="PS50043">
    <property type="entry name" value="HTH_LUXR_2"/>
    <property type="match status" value="1"/>
</dbReference>
<sequence>MTEDMQVVFERFLEDLSESADEQDFQKAMSCAAANLDLAAFAYLSLPTHRSGKPRVISNYPDPWTTRYLHKRYHKLDPVVLRAQCGGHPFRWGSNLCGAGMSSSQRQVFDEAAEFRISCGLTIPIVDRRGGIAAVTFAADEPDPAFLRVAERYEQSLQFMATCFHIYVRRNLSGDRKVDGVSLTPREYECLQWAARGKSAWVIGRILGIKQRTVGFHLDNAKKKLGVRTQNQAIALLASSRSSAVSREVV</sequence>
<comment type="caution">
    <text evidence="5">The sequence shown here is derived from an EMBL/GenBank/DDBJ whole genome shotgun (WGS) entry which is preliminary data.</text>
</comment>
<reference evidence="5 6" key="2">
    <citation type="submission" date="2018-07" db="EMBL/GenBank/DDBJ databases">
        <title>Diversity of Mesorhizobium strains in Brazil.</title>
        <authorList>
            <person name="Helene L.C.F."/>
            <person name="Dall'Agnol R."/>
            <person name="Delamuta J.R.M."/>
            <person name="Hungria M."/>
        </authorList>
    </citation>
    <scope>NUCLEOTIDE SEQUENCE [LARGE SCALE GENOMIC DNA]</scope>
    <source>
        <strain evidence="5 6">CNPSo 3140</strain>
    </source>
</reference>
<evidence type="ECO:0000256" key="1">
    <source>
        <dbReference type="ARBA" id="ARBA00023015"/>
    </source>
</evidence>
<dbReference type="PROSITE" id="PS00622">
    <property type="entry name" value="HTH_LUXR_1"/>
    <property type="match status" value="1"/>
</dbReference>
<dbReference type="PANTHER" id="PTHR44688">
    <property type="entry name" value="DNA-BINDING TRANSCRIPTIONAL ACTIVATOR DEVR_DOSR"/>
    <property type="match status" value="1"/>
</dbReference>
<dbReference type="EMBL" id="QMBQ01000009">
    <property type="protein sequence ID" value="RAZ73033.1"/>
    <property type="molecule type" value="Genomic_DNA"/>
</dbReference>
<dbReference type="PRINTS" id="PR00038">
    <property type="entry name" value="HTHLUXR"/>
</dbReference>
<dbReference type="CDD" id="cd06170">
    <property type="entry name" value="LuxR_C_like"/>
    <property type="match status" value="1"/>
</dbReference>
<dbReference type="Pfam" id="PF00196">
    <property type="entry name" value="GerE"/>
    <property type="match status" value="1"/>
</dbReference>
<dbReference type="SUPFAM" id="SSF46894">
    <property type="entry name" value="C-terminal effector domain of the bipartite response regulators"/>
    <property type="match status" value="1"/>
</dbReference>
<organism evidence="5 6">
    <name type="scientific">Mesorhizobium atlanticum</name>
    <dbReference type="NCBI Taxonomy" id="2233532"/>
    <lineage>
        <taxon>Bacteria</taxon>
        <taxon>Pseudomonadati</taxon>
        <taxon>Pseudomonadota</taxon>
        <taxon>Alphaproteobacteria</taxon>
        <taxon>Hyphomicrobiales</taxon>
        <taxon>Phyllobacteriaceae</taxon>
        <taxon>Mesorhizobium</taxon>
    </lineage>
</organism>
<evidence type="ECO:0000256" key="2">
    <source>
        <dbReference type="ARBA" id="ARBA00023125"/>
    </source>
</evidence>
<proteinExistence type="predicted"/>
<evidence type="ECO:0000313" key="5">
    <source>
        <dbReference type="EMBL" id="RAZ73033.1"/>
    </source>
</evidence>
<dbReference type="InterPro" id="IPR036388">
    <property type="entry name" value="WH-like_DNA-bd_sf"/>
</dbReference>
<dbReference type="Gene3D" id="3.30.450.80">
    <property type="entry name" value="Transcription factor LuxR-like, autoinducer-binding domain"/>
    <property type="match status" value="1"/>
</dbReference>
<keyword evidence="1" id="KW-0805">Transcription regulation</keyword>
<keyword evidence="6" id="KW-1185">Reference proteome</keyword>
<reference evidence="6" key="1">
    <citation type="submission" date="2018-06" db="EMBL/GenBank/DDBJ databases">
        <authorList>
            <person name="Helene L.C."/>
            <person name="Dall'Agnol R."/>
            <person name="Delamuta J.R."/>
            <person name="Hungria M."/>
        </authorList>
    </citation>
    <scope>NUCLEOTIDE SEQUENCE [LARGE SCALE GENOMIC DNA]</scope>
    <source>
        <strain evidence="6">CNPSo 3140</strain>
    </source>
</reference>
<name>A0A330GK30_9HYPH</name>
<dbReference type="InterPro" id="IPR036693">
    <property type="entry name" value="TF_LuxR_autoind-bd_dom_sf"/>
</dbReference>
<dbReference type="Pfam" id="PF03472">
    <property type="entry name" value="Autoind_bind"/>
    <property type="match status" value="1"/>
</dbReference>
<keyword evidence="3" id="KW-0804">Transcription</keyword>
<dbReference type="OrthoDB" id="9803630at2"/>
<gene>
    <name evidence="5" type="ORF">DPM35_27095</name>
</gene>
<dbReference type="InterPro" id="IPR016032">
    <property type="entry name" value="Sig_transdc_resp-reg_C-effctor"/>
</dbReference>
<dbReference type="Gene3D" id="1.10.10.10">
    <property type="entry name" value="Winged helix-like DNA-binding domain superfamily/Winged helix DNA-binding domain"/>
    <property type="match status" value="1"/>
</dbReference>
<protein>
    <submittedName>
        <fullName evidence="5">LuxR family transcriptional regulator</fullName>
    </submittedName>
</protein>
<dbReference type="SUPFAM" id="SSF75516">
    <property type="entry name" value="Pheromone-binding domain of LuxR-like quorum-sensing transcription factors"/>
    <property type="match status" value="1"/>
</dbReference>
<dbReference type="GO" id="GO:0003677">
    <property type="term" value="F:DNA binding"/>
    <property type="evidence" value="ECO:0007669"/>
    <property type="project" value="UniProtKB-KW"/>
</dbReference>
<dbReference type="GO" id="GO:0006355">
    <property type="term" value="P:regulation of DNA-templated transcription"/>
    <property type="evidence" value="ECO:0007669"/>
    <property type="project" value="InterPro"/>
</dbReference>